<organism evidence="2 3">
    <name type="scientific">Pseudogemmobacter faecipullorum</name>
    <dbReference type="NCBI Taxonomy" id="2755041"/>
    <lineage>
        <taxon>Bacteria</taxon>
        <taxon>Pseudomonadati</taxon>
        <taxon>Pseudomonadota</taxon>
        <taxon>Alphaproteobacteria</taxon>
        <taxon>Rhodobacterales</taxon>
        <taxon>Paracoccaceae</taxon>
        <taxon>Pseudogemmobacter</taxon>
    </lineage>
</organism>
<sequence length="108" mass="11481">MTDFPPPDPGLIETLHRLIGGAGTALIAAIAGRASYHASEVRAKRRPILSWDLIWEIPTAVGMAIAGDALGTYLEFSREVTVGVIAVLSYLGPRGTGAILERWAARKA</sequence>
<keyword evidence="3" id="KW-1185">Reference proteome</keyword>
<dbReference type="EMBL" id="JACDXX010000031">
    <property type="protein sequence ID" value="MCB5412184.1"/>
    <property type="molecule type" value="Genomic_DNA"/>
</dbReference>
<keyword evidence="1" id="KW-1133">Transmembrane helix</keyword>
<reference evidence="2 3" key="1">
    <citation type="submission" date="2020-07" db="EMBL/GenBank/DDBJ databases">
        <title>Pseudogemmobacter sp. nov., isolated from poultry manure in Taiwan.</title>
        <authorList>
            <person name="Lin S.-Y."/>
            <person name="Tang Y.-S."/>
            <person name="Young C.-C."/>
        </authorList>
    </citation>
    <scope>NUCLEOTIDE SEQUENCE [LARGE SCALE GENOMIC DNA]</scope>
    <source>
        <strain evidence="2 3">CC-YST710</strain>
    </source>
</reference>
<comment type="caution">
    <text evidence="2">The sequence shown here is derived from an EMBL/GenBank/DDBJ whole genome shotgun (WGS) entry which is preliminary data.</text>
</comment>
<dbReference type="RefSeq" id="WP_226937606.1">
    <property type="nucleotide sequence ID" value="NZ_JACDXX010000031.1"/>
</dbReference>
<evidence type="ECO:0000313" key="3">
    <source>
        <dbReference type="Proteomes" id="UP001198571"/>
    </source>
</evidence>
<name>A0ABS8CS50_9RHOB</name>
<proteinExistence type="predicted"/>
<protein>
    <submittedName>
        <fullName evidence="2">Phage holin family protein</fullName>
    </submittedName>
</protein>
<dbReference type="Pfam" id="PF16083">
    <property type="entry name" value="Phage_holin_3_3"/>
    <property type="match status" value="1"/>
</dbReference>
<dbReference type="Proteomes" id="UP001198571">
    <property type="component" value="Unassembled WGS sequence"/>
</dbReference>
<evidence type="ECO:0000313" key="2">
    <source>
        <dbReference type="EMBL" id="MCB5412184.1"/>
    </source>
</evidence>
<gene>
    <name evidence="2" type="ORF">H0485_19595</name>
</gene>
<accession>A0ABS8CS50</accession>
<dbReference type="InterPro" id="IPR032126">
    <property type="entry name" value="LydA_holin"/>
</dbReference>
<evidence type="ECO:0000256" key="1">
    <source>
        <dbReference type="SAM" id="Phobius"/>
    </source>
</evidence>
<keyword evidence="1" id="KW-0472">Membrane</keyword>
<feature type="transmembrane region" description="Helical" evidence="1">
    <location>
        <begin position="15"/>
        <end position="36"/>
    </location>
</feature>
<keyword evidence="1" id="KW-0812">Transmembrane</keyword>